<accession>A0ACC2NRD2</accession>
<gene>
    <name evidence="1" type="ORF">QAD02_005102</name>
</gene>
<protein>
    <submittedName>
        <fullName evidence="1">Uncharacterized protein</fullName>
    </submittedName>
</protein>
<comment type="caution">
    <text evidence="1">The sequence shown here is derived from an EMBL/GenBank/DDBJ whole genome shotgun (WGS) entry which is preliminary data.</text>
</comment>
<reference evidence="1" key="1">
    <citation type="submission" date="2023-04" db="EMBL/GenBank/DDBJ databases">
        <title>A chromosome-level genome assembly of the parasitoid wasp Eretmocerus hayati.</title>
        <authorList>
            <person name="Zhong Y."/>
            <person name="Liu S."/>
            <person name="Liu Y."/>
        </authorList>
    </citation>
    <scope>NUCLEOTIDE SEQUENCE</scope>
    <source>
        <strain evidence="1">ZJU_SS_LIU_2023</strain>
    </source>
</reference>
<name>A0ACC2NRD2_9HYME</name>
<evidence type="ECO:0000313" key="2">
    <source>
        <dbReference type="Proteomes" id="UP001239111"/>
    </source>
</evidence>
<dbReference type="Proteomes" id="UP001239111">
    <property type="component" value="Chromosome 3"/>
</dbReference>
<organism evidence="1 2">
    <name type="scientific">Eretmocerus hayati</name>
    <dbReference type="NCBI Taxonomy" id="131215"/>
    <lineage>
        <taxon>Eukaryota</taxon>
        <taxon>Metazoa</taxon>
        <taxon>Ecdysozoa</taxon>
        <taxon>Arthropoda</taxon>
        <taxon>Hexapoda</taxon>
        <taxon>Insecta</taxon>
        <taxon>Pterygota</taxon>
        <taxon>Neoptera</taxon>
        <taxon>Endopterygota</taxon>
        <taxon>Hymenoptera</taxon>
        <taxon>Apocrita</taxon>
        <taxon>Proctotrupomorpha</taxon>
        <taxon>Chalcidoidea</taxon>
        <taxon>Aphelinidae</taxon>
        <taxon>Aphelininae</taxon>
        <taxon>Eretmocerus</taxon>
    </lineage>
</organism>
<evidence type="ECO:0000313" key="1">
    <source>
        <dbReference type="EMBL" id="KAJ8673840.1"/>
    </source>
</evidence>
<keyword evidence="2" id="KW-1185">Reference proteome</keyword>
<dbReference type="EMBL" id="CM056743">
    <property type="protein sequence ID" value="KAJ8673840.1"/>
    <property type="molecule type" value="Genomic_DNA"/>
</dbReference>
<proteinExistence type="predicted"/>
<sequence length="176" mass="20529">MSRHLCQNDPDNFCYVCGSVTFEKESRVISESFISLYFEYSKRDVSDQDKKHVPHLFCASCYETLRLWSTGDRKSMPFGTPMIWGRPSVGLQDCYFCNHHIEDFNRRNRHLIKYPGKRVLKNHYPMDLIHQYHQLLGGTRRIAQKTVTLELRVLITSNQKSTHICLGALSSSIKNL</sequence>